<accession>A0A371DWN4</accession>
<dbReference type="OrthoDB" id="3215388at2759"/>
<gene>
    <name evidence="2" type="ORF">OH76DRAFT_1394650</name>
</gene>
<dbReference type="AlphaFoldDB" id="A0A371DWN4"/>
<reference evidence="2 3" key="1">
    <citation type="journal article" date="2018" name="Biotechnol. Biofuels">
        <title>Integrative visual omics of the white-rot fungus Polyporus brumalis exposes the biotechnological potential of its oxidative enzymes for delignifying raw plant biomass.</title>
        <authorList>
            <person name="Miyauchi S."/>
            <person name="Rancon A."/>
            <person name="Drula E."/>
            <person name="Hage H."/>
            <person name="Chaduli D."/>
            <person name="Favel A."/>
            <person name="Grisel S."/>
            <person name="Henrissat B."/>
            <person name="Herpoel-Gimbert I."/>
            <person name="Ruiz-Duenas F.J."/>
            <person name="Chevret D."/>
            <person name="Hainaut M."/>
            <person name="Lin J."/>
            <person name="Wang M."/>
            <person name="Pangilinan J."/>
            <person name="Lipzen A."/>
            <person name="Lesage-Meessen L."/>
            <person name="Navarro D."/>
            <person name="Riley R."/>
            <person name="Grigoriev I.V."/>
            <person name="Zhou S."/>
            <person name="Raouche S."/>
            <person name="Rosso M.N."/>
        </authorList>
    </citation>
    <scope>NUCLEOTIDE SEQUENCE [LARGE SCALE GENOMIC DNA]</scope>
    <source>
        <strain evidence="2 3">BRFM 1820</strain>
    </source>
</reference>
<proteinExistence type="predicted"/>
<name>A0A371DWN4_9APHY</name>
<protein>
    <submittedName>
        <fullName evidence="2">Uncharacterized protein</fullName>
    </submittedName>
</protein>
<feature type="compositionally biased region" description="Low complexity" evidence="1">
    <location>
        <begin position="1"/>
        <end position="42"/>
    </location>
</feature>
<feature type="region of interest" description="Disordered" evidence="1">
    <location>
        <begin position="71"/>
        <end position="134"/>
    </location>
</feature>
<organism evidence="2 3">
    <name type="scientific">Lentinus brumalis</name>
    <dbReference type="NCBI Taxonomy" id="2498619"/>
    <lineage>
        <taxon>Eukaryota</taxon>
        <taxon>Fungi</taxon>
        <taxon>Dikarya</taxon>
        <taxon>Basidiomycota</taxon>
        <taxon>Agaricomycotina</taxon>
        <taxon>Agaricomycetes</taxon>
        <taxon>Polyporales</taxon>
        <taxon>Polyporaceae</taxon>
        <taxon>Lentinus</taxon>
    </lineage>
</organism>
<evidence type="ECO:0000313" key="3">
    <source>
        <dbReference type="Proteomes" id="UP000256964"/>
    </source>
</evidence>
<dbReference type="EMBL" id="KZ857379">
    <property type="protein sequence ID" value="RDX56924.1"/>
    <property type="molecule type" value="Genomic_DNA"/>
</dbReference>
<sequence length="134" mass="14195">MSSRTSSFPSTPSMVSVTTTTSASSSTPLRHTPSSSSSPSSSQKDYSAAFGALQTQYGWGPVTSVPVQSTQVAVAQERKKAAKEKKETENANADAKRKEEARSQPKDYESALGALSSKMGFGGRWPASASQRKQ</sequence>
<feature type="region of interest" description="Disordered" evidence="1">
    <location>
        <begin position="1"/>
        <end position="46"/>
    </location>
</feature>
<feature type="compositionally biased region" description="Basic and acidic residues" evidence="1">
    <location>
        <begin position="76"/>
        <end position="109"/>
    </location>
</feature>
<evidence type="ECO:0000256" key="1">
    <source>
        <dbReference type="SAM" id="MobiDB-lite"/>
    </source>
</evidence>
<evidence type="ECO:0000313" key="2">
    <source>
        <dbReference type="EMBL" id="RDX56924.1"/>
    </source>
</evidence>
<dbReference type="Proteomes" id="UP000256964">
    <property type="component" value="Unassembled WGS sequence"/>
</dbReference>
<keyword evidence="3" id="KW-1185">Reference proteome</keyword>